<gene>
    <name evidence="1" type="ORF">KEC16_18765</name>
</gene>
<organism evidence="1 2">
    <name type="scientific">Magnetospirillum sulfuroxidans</name>
    <dbReference type="NCBI Taxonomy" id="611300"/>
    <lineage>
        <taxon>Bacteria</taxon>
        <taxon>Pseudomonadati</taxon>
        <taxon>Pseudomonadota</taxon>
        <taxon>Alphaproteobacteria</taxon>
        <taxon>Rhodospirillales</taxon>
        <taxon>Rhodospirillaceae</taxon>
        <taxon>Magnetospirillum</taxon>
    </lineage>
</organism>
<dbReference type="RefSeq" id="WP_211551821.1">
    <property type="nucleotide sequence ID" value="NZ_JAGTUF010000031.1"/>
</dbReference>
<dbReference type="PANTHER" id="PTHR35336">
    <property type="entry name" value="ADENOSYLCOBINAMIDE AMIDOHYDROLASE"/>
    <property type="match status" value="1"/>
</dbReference>
<protein>
    <submittedName>
        <fullName evidence="1">Adenosylcobinamide amidohydrolase</fullName>
    </submittedName>
</protein>
<reference evidence="1 2" key="1">
    <citation type="submission" date="2021-04" db="EMBL/GenBank/DDBJ databases">
        <title>Magnetospirillum sulfuroxidans sp. nov., a facultative chemolithoautotrophic sulfur-oxidizing alphaproteobacterium isolated from freshwater sediment and proposals for Paramagetospirillum gen. nov., and Magnetospirillaceae fam. nov.</title>
        <authorList>
            <person name="Koziaeva V."/>
            <person name="Geelhoed J.S."/>
            <person name="Sorokin D.Y."/>
            <person name="Grouzdev D.S."/>
        </authorList>
    </citation>
    <scope>NUCLEOTIDE SEQUENCE [LARGE SCALE GENOMIC DNA]</scope>
    <source>
        <strain evidence="1 2">J10</strain>
    </source>
</reference>
<name>A0ABS5IHF6_9PROT</name>
<evidence type="ECO:0000313" key="1">
    <source>
        <dbReference type="EMBL" id="MBR9973774.1"/>
    </source>
</evidence>
<proteinExistence type="predicted"/>
<comment type="caution">
    <text evidence="1">The sequence shown here is derived from an EMBL/GenBank/DDBJ whole genome shotgun (WGS) entry which is preliminary data.</text>
</comment>
<accession>A0ABS5IHF6</accession>
<dbReference type="Proteomes" id="UP000680714">
    <property type="component" value="Unassembled WGS sequence"/>
</dbReference>
<dbReference type="EMBL" id="JAGTUF010000031">
    <property type="protein sequence ID" value="MBR9973774.1"/>
    <property type="molecule type" value="Genomic_DNA"/>
</dbReference>
<evidence type="ECO:0000313" key="2">
    <source>
        <dbReference type="Proteomes" id="UP000680714"/>
    </source>
</evidence>
<keyword evidence="2" id="KW-1185">Reference proteome</keyword>
<sequence length="399" mass="42336">MLLRTFFDAIELHRDDKFVSARFLRPFKVISTCPAHGGVTDHLDMVFNHQCCEPAGHQMTHLTAAHRQPAQYQAALLTDHDLEDKAAAGLGTAANMHNLCIAEETYRELAVVAVATGGVEGNAARAGDPASYYEYDALFHRIGDIGPEKQGTINVMLAVNTPLTDGALVRAVMTATEAKAALLQELSVPSRQSPSIATGTGTDQIAVMAPADGATPLGSAGHHSKLGELIARAVGRAIRDTLVWQNGLSPNRQCSCGQLLERFGAGTEALAARMAELLPDDELAALAGRNRHALDRDPPSVAATSALIHLYDQVCWQVIPQTCWPEIATQQAALLAATVSGRFDRLAGYRDALAARTGTFTPAALVSLAATALALGFADKWQTTTRRLESVVLSGEASG</sequence>
<dbReference type="Pfam" id="PF01955">
    <property type="entry name" value="CbiZ"/>
    <property type="match status" value="1"/>
</dbReference>
<dbReference type="InterPro" id="IPR002808">
    <property type="entry name" value="AdoCbi_amidolase"/>
</dbReference>
<dbReference type="InterPro" id="IPR052209">
    <property type="entry name" value="CbiZ"/>
</dbReference>
<dbReference type="PANTHER" id="PTHR35336:SF5">
    <property type="entry name" value="ADENOSYLCOBINAMIDE AMIDOHYDROLASE"/>
    <property type="match status" value="1"/>
</dbReference>